<dbReference type="VEuPathDB" id="FungiDB:TAPDE_003213"/>
<evidence type="ECO:0000313" key="3">
    <source>
        <dbReference type="Proteomes" id="UP000013776"/>
    </source>
</evidence>
<comment type="caution">
    <text evidence="2">The sequence shown here is derived from an EMBL/GenBank/DDBJ whole genome shotgun (WGS) entry which is preliminary data.</text>
</comment>
<feature type="region of interest" description="Disordered" evidence="1">
    <location>
        <begin position="1"/>
        <end position="85"/>
    </location>
</feature>
<dbReference type="Proteomes" id="UP000013776">
    <property type="component" value="Unassembled WGS sequence"/>
</dbReference>
<feature type="compositionally biased region" description="Polar residues" evidence="1">
    <location>
        <begin position="55"/>
        <end position="65"/>
    </location>
</feature>
<keyword evidence="3" id="KW-1185">Reference proteome</keyword>
<evidence type="ECO:0000256" key="1">
    <source>
        <dbReference type="SAM" id="MobiDB-lite"/>
    </source>
</evidence>
<gene>
    <name evidence="2" type="ORF">TAPDE_003213</name>
</gene>
<evidence type="ECO:0000313" key="2">
    <source>
        <dbReference type="EMBL" id="CCG83085.1"/>
    </source>
</evidence>
<reference evidence="2 3" key="1">
    <citation type="journal article" date="2013" name="MBio">
        <title>Genome sequencing of the plant pathogen Taphrina deformans, the causal agent of peach leaf curl.</title>
        <authorList>
            <person name="Cisse O.H."/>
            <person name="Almeida J.M.G.C.F."/>
            <person name="Fonseca A."/>
            <person name="Kumar A.A."/>
            <person name="Salojaervi J."/>
            <person name="Overmyer K."/>
            <person name="Hauser P.M."/>
            <person name="Pagni M."/>
        </authorList>
    </citation>
    <scope>NUCLEOTIDE SEQUENCE [LARGE SCALE GENOMIC DNA]</scope>
    <source>
        <strain evidence="3">PYCC 5710 / ATCC 11124 / CBS 356.35 / IMI 108563 / JCM 9778 / NBRC 8474</strain>
    </source>
</reference>
<organism evidence="2 3">
    <name type="scientific">Taphrina deformans (strain PYCC 5710 / ATCC 11124 / CBS 356.35 / IMI 108563 / JCM 9778 / NBRC 8474)</name>
    <name type="common">Peach leaf curl fungus</name>
    <name type="synonym">Lalaria deformans</name>
    <dbReference type="NCBI Taxonomy" id="1097556"/>
    <lineage>
        <taxon>Eukaryota</taxon>
        <taxon>Fungi</taxon>
        <taxon>Dikarya</taxon>
        <taxon>Ascomycota</taxon>
        <taxon>Taphrinomycotina</taxon>
        <taxon>Taphrinomycetes</taxon>
        <taxon>Taphrinales</taxon>
        <taxon>Taphrinaceae</taxon>
        <taxon>Taphrina</taxon>
    </lineage>
</organism>
<protein>
    <submittedName>
        <fullName evidence="2">Uncharacterized protein</fullName>
    </submittedName>
</protein>
<accession>R4XBZ8</accession>
<dbReference type="EMBL" id="CAHR02000121">
    <property type="protein sequence ID" value="CCG83085.1"/>
    <property type="molecule type" value="Genomic_DNA"/>
</dbReference>
<sequence>MGVGETIKNAFRHPEDKTNTAQDGGVTGREGVPGTVTEGDPSMGGKHNDAEPSARSVTNQSTPGVVQNGDPSMGGKHTSAEGINQ</sequence>
<name>R4XBZ8_TAPDE</name>
<dbReference type="AlphaFoldDB" id="R4XBZ8"/>
<proteinExistence type="predicted"/>